<reference evidence="3 4" key="1">
    <citation type="journal article" date="2023" name="Microbiol. Resour. Announc.">
        <title>Complete Genome Sequence of Mycobacterium wuenschmanii, a novel Nontuberculous Mycobacterium Isolated from a captive population of Amazon Milk Frogs.</title>
        <authorList>
            <person name="Hicks J."/>
            <person name="Zeineldin M."/>
            <person name="Ward H."/>
            <person name="Wuenschmann A."/>
            <person name="Camp P."/>
            <person name="Farrell D."/>
            <person name="Lehman K."/>
            <person name="Thacker T."/>
            <person name="Cuthbert E."/>
        </authorList>
    </citation>
    <scope>NUCLEOTIDE SEQUENCE [LARGE SCALE GENOMIC DNA]</scope>
    <source>
        <strain evidence="3 4">Wuenschmanii</strain>
    </source>
</reference>
<evidence type="ECO:0000259" key="2">
    <source>
        <dbReference type="Pfam" id="PF00296"/>
    </source>
</evidence>
<dbReference type="RefSeq" id="WP_285187767.1">
    <property type="nucleotide sequence ID" value="NZ_CP126981.1"/>
</dbReference>
<sequence>MQIGAMIEPRLPGAADFAMAAEQAGVSSLWIPEVWGYDALTGLAYLAAKTSSIRLGTFVVQLGSRSPALLATSALSLQELSAGRFLLGIGTSGPRVMEGWHGVRFRKPVQATRETIEIVRTVSRGERLEHDGEVYPLPLPDSRGAALKPMVRPRHVPVYVASMGPQNLELTGETADGWLGNAFIPEAAEVFLGPLRDGAHRAGRTLGDLDLVAPVAVEFHDDQASADAAARRHADGYAFTIGAMGSGGSGGQNFYNDAFSRLGYADEVKTVARLWREGRRDEARAAVPLDLGRLTNLLGAEEIIAERIDRYRSAGITTLLAKLDGDHDQQLKALQRLVALAG</sequence>
<evidence type="ECO:0000313" key="4">
    <source>
        <dbReference type="Proteomes" id="UP001236585"/>
    </source>
</evidence>
<organism evidence="3 4">
    <name type="scientific">Candidatus Mycobacterium wuenschmannii</name>
    <dbReference type="NCBI Taxonomy" id="3027808"/>
    <lineage>
        <taxon>Bacteria</taxon>
        <taxon>Bacillati</taxon>
        <taxon>Actinomycetota</taxon>
        <taxon>Actinomycetes</taxon>
        <taxon>Mycobacteriales</taxon>
        <taxon>Mycobacteriaceae</taxon>
        <taxon>Mycobacterium</taxon>
    </lineage>
</organism>
<dbReference type="InterPro" id="IPR011251">
    <property type="entry name" value="Luciferase-like_dom"/>
</dbReference>
<dbReference type="PANTHER" id="PTHR43244">
    <property type="match status" value="1"/>
</dbReference>
<evidence type="ECO:0000313" key="3">
    <source>
        <dbReference type="EMBL" id="WIM87847.1"/>
    </source>
</evidence>
<keyword evidence="4" id="KW-1185">Reference proteome</keyword>
<feature type="domain" description="Luciferase-like" evidence="2">
    <location>
        <begin position="10"/>
        <end position="317"/>
    </location>
</feature>
<dbReference type="InterPro" id="IPR050564">
    <property type="entry name" value="F420-G6PD/mer"/>
</dbReference>
<dbReference type="SUPFAM" id="SSF51679">
    <property type="entry name" value="Bacterial luciferase-like"/>
    <property type="match status" value="1"/>
</dbReference>
<gene>
    <name evidence="3" type="ORF">PT015_23995</name>
</gene>
<proteinExistence type="predicted"/>
<evidence type="ECO:0000256" key="1">
    <source>
        <dbReference type="ARBA" id="ARBA00023002"/>
    </source>
</evidence>
<dbReference type="Gene3D" id="3.20.20.30">
    <property type="entry name" value="Luciferase-like domain"/>
    <property type="match status" value="1"/>
</dbReference>
<dbReference type="Pfam" id="PF00296">
    <property type="entry name" value="Bac_luciferase"/>
    <property type="match status" value="1"/>
</dbReference>
<dbReference type="InterPro" id="IPR036661">
    <property type="entry name" value="Luciferase-like_sf"/>
</dbReference>
<name>A0ABY8W067_9MYCO</name>
<dbReference type="PANTHER" id="PTHR43244:SF1">
    <property type="entry name" value="5,10-METHYLENETETRAHYDROMETHANOPTERIN REDUCTASE"/>
    <property type="match status" value="1"/>
</dbReference>
<dbReference type="EMBL" id="CP126981">
    <property type="protein sequence ID" value="WIM87847.1"/>
    <property type="molecule type" value="Genomic_DNA"/>
</dbReference>
<protein>
    <submittedName>
        <fullName evidence="3">LLM class flavin-dependent oxidoreductase</fullName>
    </submittedName>
</protein>
<keyword evidence="1" id="KW-0560">Oxidoreductase</keyword>
<accession>A0ABY8W067</accession>
<dbReference type="CDD" id="cd01097">
    <property type="entry name" value="Tetrahydromethanopterin_reductase"/>
    <property type="match status" value="1"/>
</dbReference>
<dbReference type="Proteomes" id="UP001236585">
    <property type="component" value="Chromosome"/>
</dbReference>